<comment type="caution">
    <text evidence="1">The sequence shown here is derived from an EMBL/GenBank/DDBJ whole genome shotgun (WGS) entry which is preliminary data.</text>
</comment>
<dbReference type="Proteomes" id="UP000284842">
    <property type="component" value="Unassembled WGS sequence"/>
</dbReference>
<dbReference type="AlphaFoldDB" id="A0A409YGL4"/>
<dbReference type="OrthoDB" id="2788229at2759"/>
<sequence>MPIPTEPFLPIEIVELIIDGLLMRRRIWQPREALQHLKTCSLVCRAWADLCQRRIFAYLKFGYRIAVEDTDFDKERRLIRVLEEKPALLTHVKHLCYVGGNLSVESRRVDPAFSVFLRFPCVTRLLMSCFTVSFEEAGRHGYGFRRILTYYLSTGNLSLLSISRVKQLPIHDILVTSSLKGLHLQSCSFKTDKEAPGPENASLKYLRLEANDDVSWDLFRSCKQLETLVIEQTYDSTIKDLHTIEECLPNLKHFRVLTPYVSHNEASDKSVSGILRGLGPVEGLSFQKTCIGFELAEPLLKDIEKCAFKPLLIAICDTLSAIRGNNVFEELELVLPYDTLDPMSQSHFPVDELDEWARFAALITGSDEHASFPFLRRLSLLIFVSDRESHGPNRLKLDELDAFESDFKRMLAPVKALDILFQLEIKPITLVEPQHFKFPAHFDRYSPHEL</sequence>
<gene>
    <name evidence="1" type="ORF">CVT24_011400</name>
</gene>
<dbReference type="EMBL" id="NHTK01001186">
    <property type="protein sequence ID" value="PPR02150.1"/>
    <property type="molecule type" value="Genomic_DNA"/>
</dbReference>
<organism evidence="1 2">
    <name type="scientific">Panaeolus cyanescens</name>
    <dbReference type="NCBI Taxonomy" id="181874"/>
    <lineage>
        <taxon>Eukaryota</taxon>
        <taxon>Fungi</taxon>
        <taxon>Dikarya</taxon>
        <taxon>Basidiomycota</taxon>
        <taxon>Agaricomycotina</taxon>
        <taxon>Agaricomycetes</taxon>
        <taxon>Agaricomycetidae</taxon>
        <taxon>Agaricales</taxon>
        <taxon>Agaricineae</taxon>
        <taxon>Galeropsidaceae</taxon>
        <taxon>Panaeolus</taxon>
    </lineage>
</organism>
<keyword evidence="2" id="KW-1185">Reference proteome</keyword>
<proteinExistence type="predicted"/>
<dbReference type="InterPro" id="IPR032675">
    <property type="entry name" value="LRR_dom_sf"/>
</dbReference>
<dbReference type="SUPFAM" id="SSF52047">
    <property type="entry name" value="RNI-like"/>
    <property type="match status" value="1"/>
</dbReference>
<evidence type="ECO:0008006" key="3">
    <source>
        <dbReference type="Google" id="ProtNLM"/>
    </source>
</evidence>
<protein>
    <recommendedName>
        <fullName evidence="3">F-box domain-containing protein</fullName>
    </recommendedName>
</protein>
<name>A0A409YGL4_9AGAR</name>
<evidence type="ECO:0000313" key="2">
    <source>
        <dbReference type="Proteomes" id="UP000284842"/>
    </source>
</evidence>
<evidence type="ECO:0000313" key="1">
    <source>
        <dbReference type="EMBL" id="PPR02150.1"/>
    </source>
</evidence>
<accession>A0A409YGL4</accession>
<dbReference type="Gene3D" id="3.80.10.10">
    <property type="entry name" value="Ribonuclease Inhibitor"/>
    <property type="match status" value="1"/>
</dbReference>
<dbReference type="InParanoid" id="A0A409YGL4"/>
<reference evidence="1 2" key="1">
    <citation type="journal article" date="2018" name="Evol. Lett.">
        <title>Horizontal gene cluster transfer increased hallucinogenic mushroom diversity.</title>
        <authorList>
            <person name="Reynolds H.T."/>
            <person name="Vijayakumar V."/>
            <person name="Gluck-Thaler E."/>
            <person name="Korotkin H.B."/>
            <person name="Matheny P.B."/>
            <person name="Slot J.C."/>
        </authorList>
    </citation>
    <scope>NUCLEOTIDE SEQUENCE [LARGE SCALE GENOMIC DNA]</scope>
    <source>
        <strain evidence="1 2">2629</strain>
    </source>
</reference>